<keyword evidence="6" id="KW-0235">DNA replication</keyword>
<dbReference type="GO" id="GO:0003887">
    <property type="term" value="F:DNA-directed DNA polymerase activity"/>
    <property type="evidence" value="ECO:0007669"/>
    <property type="project" value="UniProtKB-KW"/>
</dbReference>
<dbReference type="EMBL" id="FONY01000023">
    <property type="protein sequence ID" value="SFF27331.1"/>
    <property type="molecule type" value="Genomic_DNA"/>
</dbReference>
<dbReference type="Gene3D" id="3.20.20.140">
    <property type="entry name" value="Metal-dependent hydrolases"/>
    <property type="match status" value="1"/>
</dbReference>
<dbReference type="GO" id="GO:0008408">
    <property type="term" value="F:3'-5' exonuclease activity"/>
    <property type="evidence" value="ECO:0007669"/>
    <property type="project" value="InterPro"/>
</dbReference>
<dbReference type="AlphaFoldDB" id="A0A1I2HFQ3"/>
<comment type="catalytic activity">
    <reaction evidence="8">
        <text>DNA(n) + a 2'-deoxyribonucleoside 5'-triphosphate = DNA(n+1) + diphosphate</text>
        <dbReference type="Rhea" id="RHEA:22508"/>
        <dbReference type="Rhea" id="RHEA-COMP:17339"/>
        <dbReference type="Rhea" id="RHEA-COMP:17340"/>
        <dbReference type="ChEBI" id="CHEBI:33019"/>
        <dbReference type="ChEBI" id="CHEBI:61560"/>
        <dbReference type="ChEBI" id="CHEBI:173112"/>
        <dbReference type="EC" id="2.7.7.7"/>
    </reaction>
</comment>
<comment type="subcellular location">
    <subcellularLocation>
        <location evidence="1">Cytoplasm</location>
    </subcellularLocation>
</comment>
<evidence type="ECO:0000256" key="2">
    <source>
        <dbReference type="ARBA" id="ARBA00012417"/>
    </source>
</evidence>
<reference evidence="10 11" key="1">
    <citation type="submission" date="2016-10" db="EMBL/GenBank/DDBJ databases">
        <authorList>
            <person name="de Groot N.N."/>
        </authorList>
    </citation>
    <scope>NUCLEOTIDE SEQUENCE [LARGE SCALE GENOMIC DNA]</scope>
    <source>
        <strain>GEY</strain>
        <strain evidence="11">DSM 9560</strain>
    </source>
</reference>
<dbReference type="CDD" id="cd12113">
    <property type="entry name" value="PHP_PolIIIA_DnaE3"/>
    <property type="match status" value="1"/>
</dbReference>
<keyword evidence="5" id="KW-0548">Nucleotidyltransferase</keyword>
<dbReference type="Gene3D" id="1.10.150.870">
    <property type="match status" value="1"/>
</dbReference>
<dbReference type="Gene3D" id="2.40.50.140">
    <property type="entry name" value="Nucleic acid-binding proteins"/>
    <property type="match status" value="1"/>
</dbReference>
<protein>
    <recommendedName>
        <fullName evidence="3">DNA polymerase III subunit alpha</fullName>
        <ecNumber evidence="2">2.7.7.7</ecNumber>
    </recommendedName>
</protein>
<dbReference type="Pfam" id="PF02811">
    <property type="entry name" value="PHP"/>
    <property type="match status" value="1"/>
</dbReference>
<dbReference type="Gene3D" id="1.10.10.1600">
    <property type="entry name" value="Bacterial DNA polymerase III alpha subunit, thumb domain"/>
    <property type="match status" value="1"/>
</dbReference>
<dbReference type="InterPro" id="IPR004013">
    <property type="entry name" value="PHP_dom"/>
</dbReference>
<accession>A0A1I2HFQ3</accession>
<dbReference type="STRING" id="1003.SAMN04488541_102319"/>
<dbReference type="PANTHER" id="PTHR32294:SF0">
    <property type="entry name" value="DNA POLYMERASE III SUBUNIT ALPHA"/>
    <property type="match status" value="1"/>
</dbReference>
<dbReference type="GO" id="GO:0005737">
    <property type="term" value="C:cytoplasm"/>
    <property type="evidence" value="ECO:0007669"/>
    <property type="project" value="UniProtKB-SubCell"/>
</dbReference>
<evidence type="ECO:0000256" key="4">
    <source>
        <dbReference type="ARBA" id="ARBA00022679"/>
    </source>
</evidence>
<dbReference type="InterPro" id="IPR011708">
    <property type="entry name" value="DNA_pol3_alpha_NTPase_dom"/>
</dbReference>
<evidence type="ECO:0000256" key="8">
    <source>
        <dbReference type="ARBA" id="ARBA00049244"/>
    </source>
</evidence>
<sequence>MPQFTHLHCHTQFSLLDGAASISGMMKKAVADGMKAVALTDHGNMFGAFKFVNEADKHGLKPIIGCEFYLVENRHHKTFGKGSKDIRYHQLLLAKNPNGYKNLSKLCSLGFIEGYYSKYPRIDKELILKYHEDLIATSCCIGAEIPQTILHKGEEEAEKLLQWWIDIFGEDYYIELQRHHLENIDGTGISQEDVNQVLLKWAKKYNLKVIATNDSHYIDEKDWDAHDTMLCINTGEKKATPKGDGKGFRFGFPNSEFYFKTQAQMNELFRDVPQAIDYTNEILDKVEKIKLKRDILLPAFPLPPEFQDQNDYLRHLAFKGAQKHYGTITAEIEARINYELEIIAKMGFPGYFLIVQDFIRAARDIGVAVGPGRGSAAGSVVAYCTGITNIDPIQYNLLFERFLNPERVSMPDIDIDFDDEGRSRVIDYVVEKYGKNQVAQIITYGTMAAKMSVKDVSRVMDLPLDESNAIAKMIPEKPGTTLAMAFEENPELDNLRKGNDLKAKILQAAQVIEGSVRNTGIHAAGVIIAPDDITNYIPVCLAKDKGGEKKNEENDEEGGGEALDLWVTQFDGKVIEDAGMLKMDFLGLKTLTIIKDALALIKKNKGIDIDIDKIPFDDKKTYELYQRGETVGTFQFESEGMRMYLKELKPTNIEDLIAMNALYRPGPMQFIPNYIERKHGREKTEFPHPLLEPILGYTFGIMVYQEQIMQTAQVLAGYSLGGADLLRRAMGKKDKEKMAKEKDKFIAGAKQLHNIPEDKAAEIFAIMEKFAEYGFNRSHSAAYSVLAYQTGYLKANYPAEYMASVMTHSIGQIEKIAFFVEECKRMNLKVLGPDVNESARTFDVNKKGQIRFGLGAVKGTGDAAVANIIEEREKNGFFKDIWDFAKRVNLRTVNKKTFESLAQAGAFDSFNEIHRAQFFFTPPNEQTSGIEKILKYGANEQANKNHSGASLFGASGGNGISNPKLPDCEKYSELEQLKLEKEVLGFYLSGHPLDQYKIAMDKNKVISLANIELFKGKEVLVGGIISQVDLRTDKNGRNFAFVNIEDYEKASRVTFFNNVYERVKDQLKAGAFVVIKGKVRERYNQPGTWDFDPMEVKPLSELKAGNVSVEVSIDVQLLQRQDFLDRLMEVLQKNKGSNELRVKLFDRKEGLSVPTAAHQFKINPSTNLIKELEEIEVECKFG</sequence>
<dbReference type="InterPro" id="IPR041931">
    <property type="entry name" value="DNA_pol3_alpha_thumb_dom"/>
</dbReference>
<evidence type="ECO:0000259" key="9">
    <source>
        <dbReference type="SMART" id="SM00481"/>
    </source>
</evidence>
<dbReference type="OrthoDB" id="9803237at2"/>
<evidence type="ECO:0000313" key="11">
    <source>
        <dbReference type="Proteomes" id="UP000199513"/>
    </source>
</evidence>
<dbReference type="InterPro" id="IPR029460">
    <property type="entry name" value="DNAPol_HHH"/>
</dbReference>
<proteinExistence type="predicted"/>
<dbReference type="Pfam" id="PF17657">
    <property type="entry name" value="DNA_pol3_finger"/>
    <property type="match status" value="1"/>
</dbReference>
<dbReference type="InterPro" id="IPR040982">
    <property type="entry name" value="DNA_pol3_finger"/>
</dbReference>
<organism evidence="10 11">
    <name type="scientific">Thermoflexibacter ruber</name>
    <dbReference type="NCBI Taxonomy" id="1003"/>
    <lineage>
        <taxon>Bacteria</taxon>
        <taxon>Pseudomonadati</taxon>
        <taxon>Bacteroidota</taxon>
        <taxon>Cytophagia</taxon>
        <taxon>Cytophagales</taxon>
        <taxon>Thermoflexibacteraceae</taxon>
        <taxon>Thermoflexibacter</taxon>
    </lineage>
</organism>
<evidence type="ECO:0000256" key="6">
    <source>
        <dbReference type="ARBA" id="ARBA00022705"/>
    </source>
</evidence>
<feature type="domain" description="Polymerase/histidinol phosphatase N-terminal" evidence="9">
    <location>
        <begin position="5"/>
        <end position="72"/>
    </location>
</feature>
<dbReference type="SMART" id="SM00481">
    <property type="entry name" value="POLIIIAc"/>
    <property type="match status" value="1"/>
</dbReference>
<keyword evidence="7" id="KW-0239">DNA-directed DNA polymerase</keyword>
<dbReference type="Proteomes" id="UP000199513">
    <property type="component" value="Unassembled WGS sequence"/>
</dbReference>
<dbReference type="SUPFAM" id="SSF89550">
    <property type="entry name" value="PHP domain-like"/>
    <property type="match status" value="1"/>
</dbReference>
<dbReference type="EC" id="2.7.7.7" evidence="2"/>
<dbReference type="NCBIfam" id="NF004226">
    <property type="entry name" value="PRK05673.1"/>
    <property type="match status" value="1"/>
</dbReference>
<keyword evidence="11" id="KW-1185">Reference proteome</keyword>
<dbReference type="GO" id="GO:0006260">
    <property type="term" value="P:DNA replication"/>
    <property type="evidence" value="ECO:0007669"/>
    <property type="project" value="UniProtKB-KW"/>
</dbReference>
<gene>
    <name evidence="10" type="ORF">SAMN04488541_102319</name>
</gene>
<dbReference type="InterPro" id="IPR004365">
    <property type="entry name" value="NA-bd_OB_tRNA"/>
</dbReference>
<dbReference type="InterPro" id="IPR004805">
    <property type="entry name" value="DnaE2/DnaE/PolC"/>
</dbReference>
<dbReference type="Pfam" id="PF01336">
    <property type="entry name" value="tRNA_anti-codon"/>
    <property type="match status" value="1"/>
</dbReference>
<dbReference type="InterPro" id="IPR012340">
    <property type="entry name" value="NA-bd_OB-fold"/>
</dbReference>
<keyword evidence="4" id="KW-0808">Transferase</keyword>
<dbReference type="InterPro" id="IPR016195">
    <property type="entry name" value="Pol/histidinol_Pase-like"/>
</dbReference>
<dbReference type="NCBIfam" id="TIGR00594">
    <property type="entry name" value="polc"/>
    <property type="match status" value="1"/>
</dbReference>
<dbReference type="Pfam" id="PF14579">
    <property type="entry name" value="HHH_6"/>
    <property type="match status" value="1"/>
</dbReference>
<evidence type="ECO:0000256" key="1">
    <source>
        <dbReference type="ARBA" id="ARBA00004496"/>
    </source>
</evidence>
<dbReference type="Pfam" id="PF07733">
    <property type="entry name" value="DNA_pol3_alpha"/>
    <property type="match status" value="1"/>
</dbReference>
<name>A0A1I2HFQ3_9BACT</name>
<dbReference type="GO" id="GO:0003676">
    <property type="term" value="F:nucleic acid binding"/>
    <property type="evidence" value="ECO:0007669"/>
    <property type="project" value="InterPro"/>
</dbReference>
<evidence type="ECO:0000313" key="10">
    <source>
        <dbReference type="EMBL" id="SFF27331.1"/>
    </source>
</evidence>
<dbReference type="PANTHER" id="PTHR32294">
    <property type="entry name" value="DNA POLYMERASE III SUBUNIT ALPHA"/>
    <property type="match status" value="1"/>
</dbReference>
<dbReference type="CDD" id="cd04485">
    <property type="entry name" value="DnaE_OBF"/>
    <property type="match status" value="1"/>
</dbReference>
<dbReference type="RefSeq" id="WP_091546242.1">
    <property type="nucleotide sequence ID" value="NZ_FONY01000023.1"/>
</dbReference>
<evidence type="ECO:0000256" key="3">
    <source>
        <dbReference type="ARBA" id="ARBA00019114"/>
    </source>
</evidence>
<evidence type="ECO:0000256" key="7">
    <source>
        <dbReference type="ARBA" id="ARBA00022932"/>
    </source>
</evidence>
<evidence type="ECO:0000256" key="5">
    <source>
        <dbReference type="ARBA" id="ARBA00022695"/>
    </source>
</evidence>
<dbReference type="InterPro" id="IPR003141">
    <property type="entry name" value="Pol/His_phosphatase_N"/>
</dbReference>